<evidence type="ECO:0000313" key="9">
    <source>
        <dbReference type="Proteomes" id="UP000273143"/>
    </source>
</evidence>
<dbReference type="EMBL" id="CP029822">
    <property type="protein sequence ID" value="AZS52024.1"/>
    <property type="molecule type" value="Genomic_DNA"/>
</dbReference>
<keyword evidence="4" id="KW-0564">Palmitate</keyword>
<protein>
    <submittedName>
        <fullName evidence="8">YgdI/YgdR family lipoprotein</fullName>
    </submittedName>
</protein>
<evidence type="ECO:0000256" key="5">
    <source>
        <dbReference type="ARBA" id="ARBA00023288"/>
    </source>
</evidence>
<keyword evidence="9" id="KW-1185">Reference proteome</keyword>
<dbReference type="InterPro" id="IPR010920">
    <property type="entry name" value="LSM_dom_sf"/>
</dbReference>
<evidence type="ECO:0000256" key="6">
    <source>
        <dbReference type="SAM" id="SignalP"/>
    </source>
</evidence>
<feature type="chain" id="PRO_5018634888" evidence="6">
    <location>
        <begin position="20"/>
        <end position="73"/>
    </location>
</feature>
<dbReference type="NCBIfam" id="NF033216">
    <property type="entry name" value="lipo_YgdI_YgdR"/>
    <property type="match status" value="1"/>
</dbReference>
<keyword evidence="5 8" id="KW-0449">Lipoprotein</keyword>
<dbReference type="AlphaFoldDB" id="A0A3Q9JL13"/>
<dbReference type="Pfam" id="PF06004">
    <property type="entry name" value="DUF903"/>
    <property type="match status" value="1"/>
</dbReference>
<dbReference type="PROSITE" id="PS51257">
    <property type="entry name" value="PROKAR_LIPOPROTEIN"/>
    <property type="match status" value="1"/>
</dbReference>
<keyword evidence="1" id="KW-1003">Cell membrane</keyword>
<evidence type="ECO:0000313" key="8">
    <source>
        <dbReference type="EMBL" id="AZS52024.1"/>
    </source>
</evidence>
<evidence type="ECO:0000256" key="2">
    <source>
        <dbReference type="ARBA" id="ARBA00022729"/>
    </source>
</evidence>
<feature type="signal peptide" evidence="6">
    <location>
        <begin position="1"/>
        <end position="19"/>
    </location>
</feature>
<evidence type="ECO:0000256" key="4">
    <source>
        <dbReference type="ARBA" id="ARBA00023139"/>
    </source>
</evidence>
<dbReference type="InterPro" id="IPR010305">
    <property type="entry name" value="YgdI/YgdR-like"/>
</dbReference>
<evidence type="ECO:0000256" key="1">
    <source>
        <dbReference type="ARBA" id="ARBA00022475"/>
    </source>
</evidence>
<proteinExistence type="predicted"/>
<dbReference type="RefSeq" id="WP_127164682.1">
    <property type="nucleotide sequence ID" value="NZ_CP029822.1"/>
</dbReference>
<gene>
    <name evidence="8" type="ORF">DM558_15140</name>
</gene>
<dbReference type="Gene3D" id="2.30.30.100">
    <property type="match status" value="1"/>
</dbReference>
<accession>A0A3Q9JL13</accession>
<evidence type="ECO:0000259" key="7">
    <source>
        <dbReference type="Pfam" id="PF06004"/>
    </source>
</evidence>
<feature type="domain" description="Lipoprotein YgdI/YgdR-like SH3-like" evidence="7">
    <location>
        <begin position="24"/>
        <end position="72"/>
    </location>
</feature>
<keyword evidence="3" id="KW-0472">Membrane</keyword>
<organism evidence="8 9">
    <name type="scientific">Entomomonas moraniae</name>
    <dbReference type="NCBI Taxonomy" id="2213226"/>
    <lineage>
        <taxon>Bacteria</taxon>
        <taxon>Pseudomonadati</taxon>
        <taxon>Pseudomonadota</taxon>
        <taxon>Gammaproteobacteria</taxon>
        <taxon>Pseudomonadales</taxon>
        <taxon>Pseudomonadaceae</taxon>
        <taxon>Entomomonas</taxon>
    </lineage>
</organism>
<name>A0A3Q9JL13_9GAMM</name>
<keyword evidence="2 6" id="KW-0732">Signal</keyword>
<dbReference type="SUPFAM" id="SSF50182">
    <property type="entry name" value="Sm-like ribonucleoproteins"/>
    <property type="match status" value="1"/>
</dbReference>
<dbReference type="PANTHER" id="PTHR37011:SF1">
    <property type="entry name" value="POT FAMILY PEPTIDE TRANSPORT PROTEIN"/>
    <property type="match status" value="1"/>
</dbReference>
<dbReference type="Proteomes" id="UP000273143">
    <property type="component" value="Chromosome"/>
</dbReference>
<evidence type="ECO:0000256" key="3">
    <source>
        <dbReference type="ARBA" id="ARBA00023136"/>
    </source>
</evidence>
<dbReference type="InterPro" id="IPR047807">
    <property type="entry name" value="YgdI/YgdR-like_SH3-like"/>
</dbReference>
<dbReference type="PANTHER" id="PTHR37011">
    <property type="entry name" value="POT FAMILY PEPTIDE TRANSPORT PROTEIN-RELATED"/>
    <property type="match status" value="1"/>
</dbReference>
<sequence length="73" mass="7982">MKLKVLFALVFAGFFGVLAGCATPSVITLKDGRQIQTTDTPKLDADAGFYRFQQLDGKDSSINKDDVLTIKEL</sequence>
<dbReference type="KEGG" id="emo:DM558_15140"/>
<reference evidence="9" key="1">
    <citation type="submission" date="2018-06" db="EMBL/GenBank/DDBJ databases">
        <title>Complete genome of Pseudomonas insecticola strain QZS01.</title>
        <authorList>
            <person name="Wang J."/>
            <person name="Su Q."/>
        </authorList>
    </citation>
    <scope>NUCLEOTIDE SEQUENCE [LARGE SCALE GENOMIC DNA]</scope>
    <source>
        <strain evidence="9">QZS01</strain>
    </source>
</reference>